<keyword evidence="1" id="KW-0472">Membrane</keyword>
<keyword evidence="1" id="KW-1133">Transmembrane helix</keyword>
<dbReference type="RefSeq" id="NP_944175.1">
    <property type="nucleotide sequence ID" value="NC_005260.1"/>
</dbReference>
<protein>
    <submittedName>
        <fullName evidence="2">Uncharacterized protein</fullName>
    </submittedName>
</protein>
<evidence type="ECO:0000256" key="1">
    <source>
        <dbReference type="SAM" id="Phobius"/>
    </source>
</evidence>
<evidence type="ECO:0000313" key="3">
    <source>
        <dbReference type="Proteomes" id="UP000002555"/>
    </source>
</evidence>
<organism evidence="2 3">
    <name type="scientific">Aeromonas phage Aeh1</name>
    <dbReference type="NCBI Taxonomy" id="2880362"/>
    <lineage>
        <taxon>Viruses</taxon>
        <taxon>Duplodnaviria</taxon>
        <taxon>Heunggongvirae</taxon>
        <taxon>Uroviricota</taxon>
        <taxon>Caudoviricetes</taxon>
        <taxon>Pantevenvirales</taxon>
        <taxon>Straboviridae</taxon>
        <taxon>Cinqassovirus</taxon>
        <taxon>Cinqassovirus aeh1</taxon>
    </lineage>
</organism>
<keyword evidence="1" id="KW-0812">Transmembrane</keyword>
<dbReference type="Proteomes" id="UP000002555">
    <property type="component" value="Segment"/>
</dbReference>
<evidence type="ECO:0000313" key="2">
    <source>
        <dbReference type="EMBL" id="AAQ17947.1"/>
    </source>
</evidence>
<reference evidence="2 3" key="1">
    <citation type="journal article" date="2001" name="J. Bacteriol.">
        <title>Phylogeny of the major head and tail genes of the wide-ranging T4-type bacteriophages.</title>
        <authorList>
            <person name="Tetart F."/>
            <person name="Desplats C."/>
            <person name="Kutateladze M."/>
            <person name="Monod C."/>
            <person name="Ackermann H.W."/>
            <person name="Krisch H.M."/>
        </authorList>
    </citation>
    <scope>NUCLEOTIDE SEQUENCE</scope>
</reference>
<feature type="transmembrane region" description="Helical" evidence="1">
    <location>
        <begin position="107"/>
        <end position="130"/>
    </location>
</feature>
<dbReference type="EMBL" id="AY266303">
    <property type="protein sequence ID" value="AAQ17947.1"/>
    <property type="molecule type" value="Genomic_DNA"/>
</dbReference>
<sequence>MSNIVAKVGIKTLAVGCALFAIGASGMIFTSNMDKEIVNMPIEGCYSRVEGSRHSVNEHFYCQFTDPRTSKTFDVSYHPLAYKKMSSYPVGTLFAMEAESMKHMNTIGYAVMTFLSGIVLALVGIVTTIIGEANASDKRW</sequence>
<dbReference type="OrthoDB" id="36860at10239"/>
<dbReference type="KEGG" id="vg:2658070"/>
<keyword evidence="3" id="KW-1185">Reference proteome</keyword>
<gene>
    <name evidence="2" type="ORF">Aeh1ORF281c</name>
</gene>
<feature type="transmembrane region" description="Helical" evidence="1">
    <location>
        <begin position="12"/>
        <end position="30"/>
    </location>
</feature>
<proteinExistence type="predicted"/>
<accession>Q76YE8</accession>
<name>Q76YE8_9CAUD</name>